<name>A0A7W3LRV2_ACTNM</name>
<protein>
    <recommendedName>
        <fullName evidence="3">Transposase</fullName>
    </recommendedName>
</protein>
<accession>A0A7W3LRV2</accession>
<evidence type="ECO:0000313" key="1">
    <source>
        <dbReference type="EMBL" id="MBA8953148.1"/>
    </source>
</evidence>
<organism evidence="1 2">
    <name type="scientific">Actinomadura namibiensis</name>
    <dbReference type="NCBI Taxonomy" id="182080"/>
    <lineage>
        <taxon>Bacteria</taxon>
        <taxon>Bacillati</taxon>
        <taxon>Actinomycetota</taxon>
        <taxon>Actinomycetes</taxon>
        <taxon>Streptosporangiales</taxon>
        <taxon>Thermomonosporaceae</taxon>
        <taxon>Actinomadura</taxon>
    </lineage>
</organism>
<evidence type="ECO:0008006" key="3">
    <source>
        <dbReference type="Google" id="ProtNLM"/>
    </source>
</evidence>
<gene>
    <name evidence="1" type="ORF">HNR61_004798</name>
</gene>
<keyword evidence="2" id="KW-1185">Reference proteome</keyword>
<comment type="caution">
    <text evidence="1">The sequence shown here is derived from an EMBL/GenBank/DDBJ whole genome shotgun (WGS) entry which is preliminary data.</text>
</comment>
<dbReference type="Proteomes" id="UP000572680">
    <property type="component" value="Unassembled WGS sequence"/>
</dbReference>
<dbReference type="RefSeq" id="WP_246443593.1">
    <property type="nucleotide sequence ID" value="NZ_JACJIA010000006.1"/>
</dbReference>
<reference evidence="1 2" key="1">
    <citation type="submission" date="2020-08" db="EMBL/GenBank/DDBJ databases">
        <title>Genomic Encyclopedia of Type Strains, Phase IV (KMG-IV): sequencing the most valuable type-strain genomes for metagenomic binning, comparative biology and taxonomic classification.</title>
        <authorList>
            <person name="Goeker M."/>
        </authorList>
    </citation>
    <scope>NUCLEOTIDE SEQUENCE [LARGE SCALE GENOMIC DNA]</scope>
    <source>
        <strain evidence="1 2">DSM 44197</strain>
    </source>
</reference>
<evidence type="ECO:0000313" key="2">
    <source>
        <dbReference type="Proteomes" id="UP000572680"/>
    </source>
</evidence>
<sequence length="173" mass="19213">MKTNLDALVTALYVHLDDHVPPSRQSRRRGRPRTLTDAELVCVAVAQVLLRCDDERRWLQVAPRRIGHLFPRLPCQSQYNRHLRELGPSLTAAALWLARATPSWWDRLRLMDGTPVRCGACRGTVNRSDLGEVAGYGHDTCHHAFSWGAKLMLITTADGAVAAFSLAHPQGTG</sequence>
<dbReference type="EMBL" id="JACJIA010000006">
    <property type="protein sequence ID" value="MBA8953148.1"/>
    <property type="molecule type" value="Genomic_DNA"/>
</dbReference>
<dbReference type="AlphaFoldDB" id="A0A7W3LRV2"/>
<proteinExistence type="predicted"/>